<dbReference type="PANTHER" id="PTHR11712:SF320">
    <property type="entry name" value="BETA-KETOACYL SYNTHASE"/>
    <property type="match status" value="1"/>
</dbReference>
<dbReference type="Pfam" id="PF02801">
    <property type="entry name" value="Ketoacyl-synt_C"/>
    <property type="match status" value="1"/>
</dbReference>
<dbReference type="Gene3D" id="3.40.47.10">
    <property type="match status" value="1"/>
</dbReference>
<reference evidence="6 7" key="1">
    <citation type="submission" date="2018-02" db="EMBL/GenBank/DDBJ databases">
        <title>Subsurface microbial communities from deep shales in Ohio and West Virginia, USA.</title>
        <authorList>
            <person name="Wrighton K."/>
        </authorList>
    </citation>
    <scope>NUCLEOTIDE SEQUENCE [LARGE SCALE GENOMIC DNA]</scope>
    <source>
        <strain evidence="6 7">OWC-DMM</strain>
    </source>
</reference>
<dbReference type="InterPro" id="IPR014031">
    <property type="entry name" value="Ketoacyl_synth_C"/>
</dbReference>
<evidence type="ECO:0000313" key="7">
    <source>
        <dbReference type="Proteomes" id="UP000240010"/>
    </source>
</evidence>
<dbReference type="InterPro" id="IPR016039">
    <property type="entry name" value="Thiolase-like"/>
</dbReference>
<proteinExistence type="inferred from homology"/>
<name>A0A2S6H9C3_9GAMM</name>
<organism evidence="6 7">
    <name type="scientific">Methylobacter tundripaludum</name>
    <dbReference type="NCBI Taxonomy" id="173365"/>
    <lineage>
        <taxon>Bacteria</taxon>
        <taxon>Pseudomonadati</taxon>
        <taxon>Pseudomonadota</taxon>
        <taxon>Gammaproteobacteria</taxon>
        <taxon>Methylococcales</taxon>
        <taxon>Methylococcaceae</taxon>
        <taxon>Methylobacter</taxon>
    </lineage>
</organism>
<comment type="similarity">
    <text evidence="2 4">Belongs to the thiolase-like superfamily. Beta-ketoacyl-ACP synthases family.</text>
</comment>
<dbReference type="AlphaFoldDB" id="A0A2S6H9C3"/>
<dbReference type="PROSITE" id="PS00606">
    <property type="entry name" value="KS3_1"/>
    <property type="match status" value="1"/>
</dbReference>
<evidence type="ECO:0000256" key="1">
    <source>
        <dbReference type="ARBA" id="ARBA00005194"/>
    </source>
</evidence>
<dbReference type="GO" id="GO:0006633">
    <property type="term" value="P:fatty acid biosynthetic process"/>
    <property type="evidence" value="ECO:0007669"/>
    <property type="project" value="UniProtKB-UniPathway"/>
</dbReference>
<evidence type="ECO:0000259" key="5">
    <source>
        <dbReference type="PROSITE" id="PS52004"/>
    </source>
</evidence>
<dbReference type="UniPathway" id="UPA00094"/>
<dbReference type="InterPro" id="IPR000794">
    <property type="entry name" value="Beta-ketoacyl_synthase"/>
</dbReference>
<gene>
    <name evidence="6" type="ORF">B0F87_112109</name>
</gene>
<feature type="domain" description="Ketosynthase family 3 (KS3)" evidence="5">
    <location>
        <begin position="1"/>
        <end position="422"/>
    </location>
</feature>
<sequence>MTLYLNDLGLLCALGNSKAEVLKRLLAGDRSGLVASDEFGTRCIVGAVAADLPEIPPFPPFFKGGRVLLDNKGASAEDCSLSSPFEKGGPGGIYNCRNNRLLLAAVSQIEQTVSDMMARFGADRIGIVLGTSTSGVRNTELALDYWAENGVLPDQFHYKQQQMGAGADFLADFLGVQGPAYTISTACSSSGKAFASARRLIRQGLCDAVIVGGADSLCGLTVNGFTALESISSGLCKPFGIHRDGINIGEAVSLFVLSAEPGPVVLRGIGATSDAYHFAAPDPEATDVIRAMQNALDDAGKTPGEIDYLNLHGTATVLNDAMESKAVNAVFGSKLAASSSKGMTGHTLGAAAALELAFCWLLLTHDDEQGALIPNINDDEPDTALSALNLVKKGEVLGRRINTCQSNSFAFGGNNLSIVVERA</sequence>
<dbReference type="SMART" id="SM00825">
    <property type="entry name" value="PKS_KS"/>
    <property type="match status" value="1"/>
</dbReference>
<accession>A0A2S6H9C3</accession>
<dbReference type="CDD" id="cd00834">
    <property type="entry name" value="KAS_I_II"/>
    <property type="match status" value="1"/>
</dbReference>
<dbReference type="PROSITE" id="PS52004">
    <property type="entry name" value="KS3_2"/>
    <property type="match status" value="1"/>
</dbReference>
<evidence type="ECO:0000256" key="2">
    <source>
        <dbReference type="ARBA" id="ARBA00008467"/>
    </source>
</evidence>
<dbReference type="EMBL" id="PTIZ01000012">
    <property type="protein sequence ID" value="PPK74058.1"/>
    <property type="molecule type" value="Genomic_DNA"/>
</dbReference>
<comment type="pathway">
    <text evidence="1">Lipid metabolism; fatty acid biosynthesis.</text>
</comment>
<dbReference type="Pfam" id="PF00109">
    <property type="entry name" value="ketoacyl-synt"/>
    <property type="match status" value="1"/>
</dbReference>
<keyword evidence="3 4" id="KW-0808">Transferase</keyword>
<dbReference type="InterPro" id="IPR018201">
    <property type="entry name" value="Ketoacyl_synth_AS"/>
</dbReference>
<evidence type="ECO:0000256" key="3">
    <source>
        <dbReference type="ARBA" id="ARBA00022679"/>
    </source>
</evidence>
<protein>
    <submittedName>
        <fullName evidence="6">3-oxoacyl-[acyl-carrier-protein] synthase-1</fullName>
    </submittedName>
</protein>
<evidence type="ECO:0000313" key="6">
    <source>
        <dbReference type="EMBL" id="PPK74058.1"/>
    </source>
</evidence>
<evidence type="ECO:0000256" key="4">
    <source>
        <dbReference type="RuleBase" id="RU003694"/>
    </source>
</evidence>
<dbReference type="InterPro" id="IPR020841">
    <property type="entry name" value="PKS_Beta-ketoAc_synthase_dom"/>
</dbReference>
<dbReference type="Proteomes" id="UP000240010">
    <property type="component" value="Unassembled WGS sequence"/>
</dbReference>
<dbReference type="PANTHER" id="PTHR11712">
    <property type="entry name" value="POLYKETIDE SYNTHASE-RELATED"/>
    <property type="match status" value="1"/>
</dbReference>
<comment type="caution">
    <text evidence="6">The sequence shown here is derived from an EMBL/GenBank/DDBJ whole genome shotgun (WGS) entry which is preliminary data.</text>
</comment>
<dbReference type="GO" id="GO:0004315">
    <property type="term" value="F:3-oxoacyl-[acyl-carrier-protein] synthase activity"/>
    <property type="evidence" value="ECO:0007669"/>
    <property type="project" value="InterPro"/>
</dbReference>
<dbReference type="RefSeq" id="WP_104430160.1">
    <property type="nucleotide sequence ID" value="NZ_PTIZ01000012.1"/>
</dbReference>
<dbReference type="InterPro" id="IPR014030">
    <property type="entry name" value="Ketoacyl_synth_N"/>
</dbReference>
<dbReference type="GO" id="GO:0005829">
    <property type="term" value="C:cytosol"/>
    <property type="evidence" value="ECO:0007669"/>
    <property type="project" value="TreeGrafter"/>
</dbReference>
<dbReference type="SUPFAM" id="SSF53901">
    <property type="entry name" value="Thiolase-like"/>
    <property type="match status" value="2"/>
</dbReference>
<dbReference type="NCBIfam" id="NF006618">
    <property type="entry name" value="PRK09185.1"/>
    <property type="match status" value="1"/>
</dbReference>